<dbReference type="EMBL" id="OX459958">
    <property type="protein sequence ID" value="CAI9164009.1"/>
    <property type="molecule type" value="Genomic_DNA"/>
</dbReference>
<dbReference type="Proteomes" id="UP001176941">
    <property type="component" value="Chromosome 22"/>
</dbReference>
<evidence type="ECO:0000313" key="2">
    <source>
        <dbReference type="Proteomes" id="UP001176941"/>
    </source>
</evidence>
<organism evidence="1 2">
    <name type="scientific">Rangifer tarandus platyrhynchus</name>
    <name type="common">Svalbard reindeer</name>
    <dbReference type="NCBI Taxonomy" id="3082113"/>
    <lineage>
        <taxon>Eukaryota</taxon>
        <taxon>Metazoa</taxon>
        <taxon>Chordata</taxon>
        <taxon>Craniata</taxon>
        <taxon>Vertebrata</taxon>
        <taxon>Euteleostomi</taxon>
        <taxon>Mammalia</taxon>
        <taxon>Eutheria</taxon>
        <taxon>Laurasiatheria</taxon>
        <taxon>Artiodactyla</taxon>
        <taxon>Ruminantia</taxon>
        <taxon>Pecora</taxon>
        <taxon>Cervidae</taxon>
        <taxon>Odocoileinae</taxon>
        <taxon>Rangifer</taxon>
    </lineage>
</organism>
<keyword evidence="2" id="KW-1185">Reference proteome</keyword>
<evidence type="ECO:0000313" key="1">
    <source>
        <dbReference type="EMBL" id="CAI9164009.1"/>
    </source>
</evidence>
<name>A0ABN8YWE0_RANTA</name>
<reference evidence="1" key="1">
    <citation type="submission" date="2023-04" db="EMBL/GenBank/DDBJ databases">
        <authorList>
            <consortium name="ELIXIR-Norway"/>
        </authorList>
    </citation>
    <scope>NUCLEOTIDE SEQUENCE [LARGE SCALE GENOMIC DNA]</scope>
</reference>
<gene>
    <name evidence="1" type="ORF">MRATA1EN1_LOCUS12971</name>
</gene>
<proteinExistence type="predicted"/>
<protein>
    <submittedName>
        <fullName evidence="1">Uncharacterized protein</fullName>
    </submittedName>
</protein>
<sequence length="108" mass="12013">MTSKHNIWVPLNAQKKGPVAKGLLQNKIQFSSVQLLSHVQLFARLLCPSPTLELAQTQVHTVCDVIPPSHPLSSPAPPPSTFPSIRVFSSHIRWPKYWSFSFSISPSN</sequence>
<accession>A0ABN8YWE0</accession>